<evidence type="ECO:0000313" key="3">
    <source>
        <dbReference type="Proteomes" id="UP000627934"/>
    </source>
</evidence>
<feature type="compositionally biased region" description="Acidic residues" evidence="1">
    <location>
        <begin position="32"/>
        <end position="48"/>
    </location>
</feature>
<sequence>MSFLTRLLPFPSQPAPRPQNTKPRIFYNPPDADPDYDPTLTDSDDSELDGLTTLFPEPSLTRPPPPMRLTLTPNPHVYGFPPRCGGVLFLTAPAPADLEFLGLPAIPAEEIPPPRPLLEERPGREEEDEEEEAFCERMRLLGAQWWKEGEAEMCRAETLRGRYQLDADGQDLGGLRTVRLVAVGFEAGPGAAVSGAAEEGAAAAGGVWVYRDRWGQREEAKFRRRDERRRENEELGRDAVDHEARRRGRHARRRERREHERRIARVAAARTMEERCRVIRECEGEYFESVEAWRKVVMEDHVREGVVAPDRDRLFRKTSEDGYFL</sequence>
<reference evidence="2" key="2">
    <citation type="journal article" date="2018" name="DNA Res.">
        <title>Comparative genome and transcriptome analyses reveal adaptations to opportunistic infections in woody plant degrading pathogens of Botryosphaeriaceae.</title>
        <authorList>
            <person name="Yan J.Y."/>
            <person name="Zhao W.S."/>
            <person name="Chen Z."/>
            <person name="Xing Q.K."/>
            <person name="Zhang W."/>
            <person name="Chethana K.W.T."/>
            <person name="Xue M.F."/>
            <person name="Xu J.P."/>
            <person name="Phillips A.J.L."/>
            <person name="Wang Y."/>
            <person name="Liu J.H."/>
            <person name="Liu M."/>
            <person name="Zhou Y."/>
            <person name="Jayawardena R.S."/>
            <person name="Manawasinghe I.S."/>
            <person name="Huang J.B."/>
            <person name="Qiao G.H."/>
            <person name="Fu C.Y."/>
            <person name="Guo F.F."/>
            <person name="Dissanayake A.J."/>
            <person name="Peng Y.L."/>
            <person name="Hyde K.D."/>
            <person name="Li X.H."/>
        </authorList>
    </citation>
    <scope>NUCLEOTIDE SEQUENCE</scope>
    <source>
        <strain evidence="2">CSS-01s</strain>
    </source>
</reference>
<dbReference type="Proteomes" id="UP000627934">
    <property type="component" value="Unassembled WGS sequence"/>
</dbReference>
<accession>A0A8H7MB82</accession>
<gene>
    <name evidence="2" type="ORF">BFW01_g323</name>
</gene>
<reference evidence="2" key="1">
    <citation type="submission" date="2016-08" db="EMBL/GenBank/DDBJ databases">
        <authorList>
            <person name="Yan J."/>
        </authorList>
    </citation>
    <scope>NUCLEOTIDE SEQUENCE</scope>
    <source>
        <strain evidence="2">CSS-01s</strain>
    </source>
</reference>
<dbReference type="AlphaFoldDB" id="A0A8H7MB82"/>
<evidence type="ECO:0000313" key="2">
    <source>
        <dbReference type="EMBL" id="KAF9630142.1"/>
    </source>
</evidence>
<organism evidence="2 3">
    <name type="scientific">Lasiodiplodia theobromae</name>
    <dbReference type="NCBI Taxonomy" id="45133"/>
    <lineage>
        <taxon>Eukaryota</taxon>
        <taxon>Fungi</taxon>
        <taxon>Dikarya</taxon>
        <taxon>Ascomycota</taxon>
        <taxon>Pezizomycotina</taxon>
        <taxon>Dothideomycetes</taxon>
        <taxon>Dothideomycetes incertae sedis</taxon>
        <taxon>Botryosphaeriales</taxon>
        <taxon>Botryosphaeriaceae</taxon>
        <taxon>Lasiodiplodia</taxon>
    </lineage>
</organism>
<evidence type="ECO:0000256" key="1">
    <source>
        <dbReference type="SAM" id="MobiDB-lite"/>
    </source>
</evidence>
<name>A0A8H7MB82_9PEZI</name>
<proteinExistence type="predicted"/>
<feature type="region of interest" description="Disordered" evidence="1">
    <location>
        <begin position="1"/>
        <end position="65"/>
    </location>
</feature>
<comment type="caution">
    <text evidence="2">The sequence shown here is derived from an EMBL/GenBank/DDBJ whole genome shotgun (WGS) entry which is preliminary data.</text>
</comment>
<dbReference type="EMBL" id="MDYX01000037">
    <property type="protein sequence ID" value="KAF9630142.1"/>
    <property type="molecule type" value="Genomic_DNA"/>
</dbReference>
<protein>
    <submittedName>
        <fullName evidence="2">Uncharacterized protein</fullName>
    </submittedName>
</protein>